<reference evidence="10 11" key="1">
    <citation type="journal article" date="2009" name="Stand. Genomic Sci.">
        <title>Complete genome sequence of Rhodothermus marinus type strain (R-10).</title>
        <authorList>
            <person name="Nolan M."/>
            <person name="Tindall B.J."/>
            <person name="Pomrenke H."/>
            <person name="Lapidus A."/>
            <person name="Copeland A."/>
            <person name="Glavina Del Rio T."/>
            <person name="Lucas S."/>
            <person name="Chen F."/>
            <person name="Tice H."/>
            <person name="Cheng J.F."/>
            <person name="Saunders E."/>
            <person name="Han C."/>
            <person name="Bruce D."/>
            <person name="Goodwin L."/>
            <person name="Chain P."/>
            <person name="Pitluck S."/>
            <person name="Ovchinikova G."/>
            <person name="Pati A."/>
            <person name="Ivanova N."/>
            <person name="Mavromatis K."/>
            <person name="Chen A."/>
            <person name="Palaniappan K."/>
            <person name="Land M."/>
            <person name="Hauser L."/>
            <person name="Chang Y.J."/>
            <person name="Jeffries C.D."/>
            <person name="Brettin T."/>
            <person name="Goker M."/>
            <person name="Bristow J."/>
            <person name="Eisen J.A."/>
            <person name="Markowitz V."/>
            <person name="Hugenholtz P."/>
            <person name="Kyrpides N.C."/>
            <person name="Klenk H.P."/>
            <person name="Detter J.C."/>
        </authorList>
    </citation>
    <scope>NUCLEOTIDE SEQUENCE [LARGE SCALE GENOMIC DNA]</scope>
    <source>
        <strain evidence="11">ATCC 43812 / DSM 4252 / R-10</strain>
    </source>
</reference>
<sequence length="676" mass="77839">MSAIFGLIHFDGRPVAVEALRPALDVLAHRGPDGQGRWHEGSVLLAHWMLHTTPESLHEQQPLVAPEGDLVLVADARIDNRDELLAALGLRSTAERPVTDAALILAAYRRWGSDCPDRLIGDFALAIWDRRHRRLFAARDGMGVRPFYYFHDGRRFAFATLLPAVRMLPDVPQDIDEEMILRFLTLKLETENVRTFYRVIRRLPGGHALQVDARELHCWRYWRVDLEQEVHFRSETEYVEAFRACFEEAVRCRLRSAFPVGTQLSGGLDSSSVTGMAAHLLKDQVVHAGTAVFEDVPETQRMQVDERQYADAVVRRFPNLCHHLFHADRVSPLIHLDKVVELYGQPFFSANYHIPVGVAQTLQSQGVRVILSGLDGDSVLTYGWARLADLFYQKQWEQFAQEVEAFAKVEGLSPQRVAQKFGGAVLEKWARSFRWKAFQEGGRYLAQRFGIPFDRLVLQTGIKPWIPIAWRRKRARPRSQERFVRFSEAYHLSPLLEDWLARQPSEQASGWHPRRDHWEQLTGGIWQWVLEFANARVGWLQVEERFPFFDRRVVTLSVQLPLAYKLRHGWARYLLRMALEGMLPPEVQWRSSKANIGYGFTTGLLRFEKARIASLIASASQLRPFVEPKRLRQAWEHMQQHKADTDPSVDMALYLCLILHQWLTTVSEVPVSAQAE</sequence>
<keyword evidence="5 8" id="KW-0067">ATP-binding</keyword>
<dbReference type="EC" id="6.3.5.4" evidence="3"/>
<comment type="pathway">
    <text evidence="1">Amino-acid biosynthesis; L-asparagine biosynthesis; L-asparagine from L-aspartate (L-Gln route): step 1/1.</text>
</comment>
<dbReference type="PIRSF" id="PIRSF001589">
    <property type="entry name" value="Asn_synthetase_glu-h"/>
    <property type="match status" value="1"/>
</dbReference>
<dbReference type="PROSITE" id="PS51278">
    <property type="entry name" value="GATASE_TYPE_2"/>
    <property type="match status" value="1"/>
</dbReference>
<dbReference type="RefSeq" id="WP_012843473.1">
    <property type="nucleotide sequence ID" value="NC_013501.1"/>
</dbReference>
<dbReference type="GO" id="GO:0004066">
    <property type="term" value="F:asparagine synthase (glutamine-hydrolyzing) activity"/>
    <property type="evidence" value="ECO:0007669"/>
    <property type="project" value="UniProtKB-EC"/>
</dbReference>
<dbReference type="OrthoDB" id="9763290at2"/>
<accession>D0MHA3</accession>
<dbReference type="GO" id="GO:0005524">
    <property type="term" value="F:ATP binding"/>
    <property type="evidence" value="ECO:0007669"/>
    <property type="project" value="UniProtKB-KW"/>
</dbReference>
<dbReference type="Gene3D" id="3.60.20.10">
    <property type="entry name" value="Glutamine Phosphoribosylpyrophosphate, subunit 1, domain 1"/>
    <property type="match status" value="1"/>
</dbReference>
<dbReference type="Pfam" id="PF00733">
    <property type="entry name" value="Asn_synthase"/>
    <property type="match status" value="1"/>
</dbReference>
<name>D0MHA3_RHOM4</name>
<dbReference type="Proteomes" id="UP000002221">
    <property type="component" value="Chromosome"/>
</dbReference>
<dbReference type="InterPro" id="IPR014729">
    <property type="entry name" value="Rossmann-like_a/b/a_fold"/>
</dbReference>
<dbReference type="AlphaFoldDB" id="D0MHA3"/>
<evidence type="ECO:0000256" key="6">
    <source>
        <dbReference type="ARBA" id="ARBA00022962"/>
    </source>
</evidence>
<dbReference type="eggNOG" id="COG0367">
    <property type="taxonomic scope" value="Bacteria"/>
</dbReference>
<dbReference type="InterPro" id="IPR001962">
    <property type="entry name" value="Asn_synthase"/>
</dbReference>
<keyword evidence="6" id="KW-0315">Glutamine amidotransferase</keyword>
<dbReference type="SUPFAM" id="SSF52402">
    <property type="entry name" value="Adenine nucleotide alpha hydrolases-like"/>
    <property type="match status" value="1"/>
</dbReference>
<evidence type="ECO:0000256" key="3">
    <source>
        <dbReference type="ARBA" id="ARBA00012737"/>
    </source>
</evidence>
<dbReference type="InterPro" id="IPR033738">
    <property type="entry name" value="AsnB_N"/>
</dbReference>
<feature type="binding site" evidence="8">
    <location>
        <begin position="372"/>
        <end position="373"/>
    </location>
    <ligand>
        <name>ATP</name>
        <dbReference type="ChEBI" id="CHEBI:30616"/>
    </ligand>
</feature>
<feature type="binding site" evidence="8">
    <location>
        <position position="100"/>
    </location>
    <ligand>
        <name>L-glutamine</name>
        <dbReference type="ChEBI" id="CHEBI:58359"/>
    </ligand>
</feature>
<keyword evidence="4 8" id="KW-0547">Nucleotide-binding</keyword>
<evidence type="ECO:0000256" key="8">
    <source>
        <dbReference type="PIRSR" id="PIRSR001589-2"/>
    </source>
</evidence>
<dbReference type="GO" id="GO:0006529">
    <property type="term" value="P:asparagine biosynthetic process"/>
    <property type="evidence" value="ECO:0007669"/>
    <property type="project" value="InterPro"/>
</dbReference>
<evidence type="ECO:0000259" key="9">
    <source>
        <dbReference type="PROSITE" id="PS51278"/>
    </source>
</evidence>
<dbReference type="InterPro" id="IPR051786">
    <property type="entry name" value="ASN_synthetase/amidase"/>
</dbReference>
<dbReference type="InterPro" id="IPR017932">
    <property type="entry name" value="GATase_2_dom"/>
</dbReference>
<protein>
    <recommendedName>
        <fullName evidence="3">asparagine synthase (glutamine-hydrolyzing)</fullName>
        <ecNumber evidence="3">6.3.5.4</ecNumber>
    </recommendedName>
</protein>
<comment type="similarity">
    <text evidence="2">Belongs to the asparagine synthetase family.</text>
</comment>
<organism evidence="10 11">
    <name type="scientific">Rhodothermus marinus (strain ATCC 43812 / DSM 4252 / R-10)</name>
    <name type="common">Rhodothermus obamensis</name>
    <dbReference type="NCBI Taxonomy" id="518766"/>
    <lineage>
        <taxon>Bacteria</taxon>
        <taxon>Pseudomonadati</taxon>
        <taxon>Rhodothermota</taxon>
        <taxon>Rhodothermia</taxon>
        <taxon>Rhodothermales</taxon>
        <taxon>Rhodothermaceae</taxon>
        <taxon>Rhodothermus</taxon>
    </lineage>
</organism>
<evidence type="ECO:0000256" key="5">
    <source>
        <dbReference type="ARBA" id="ARBA00022840"/>
    </source>
</evidence>
<gene>
    <name evidence="10" type="ordered locus">Rmar_0967</name>
</gene>
<keyword evidence="10" id="KW-0436">Ligase</keyword>
<evidence type="ECO:0000256" key="7">
    <source>
        <dbReference type="ARBA" id="ARBA00048741"/>
    </source>
</evidence>
<dbReference type="Gene3D" id="3.40.50.620">
    <property type="entry name" value="HUPs"/>
    <property type="match status" value="2"/>
</dbReference>
<dbReference type="CDD" id="cd00712">
    <property type="entry name" value="AsnB"/>
    <property type="match status" value="1"/>
</dbReference>
<evidence type="ECO:0000313" key="10">
    <source>
        <dbReference type="EMBL" id="ACY47861.1"/>
    </source>
</evidence>
<feature type="domain" description="Glutamine amidotransferase type-2" evidence="9">
    <location>
        <begin position="2"/>
        <end position="214"/>
    </location>
</feature>
<evidence type="ECO:0000256" key="2">
    <source>
        <dbReference type="ARBA" id="ARBA00005752"/>
    </source>
</evidence>
<dbReference type="EMBL" id="CP001807">
    <property type="protein sequence ID" value="ACY47861.1"/>
    <property type="molecule type" value="Genomic_DNA"/>
</dbReference>
<comment type="catalytic activity">
    <reaction evidence="7">
        <text>L-aspartate + L-glutamine + ATP + H2O = L-asparagine + L-glutamate + AMP + diphosphate + H(+)</text>
        <dbReference type="Rhea" id="RHEA:12228"/>
        <dbReference type="ChEBI" id="CHEBI:15377"/>
        <dbReference type="ChEBI" id="CHEBI:15378"/>
        <dbReference type="ChEBI" id="CHEBI:29985"/>
        <dbReference type="ChEBI" id="CHEBI:29991"/>
        <dbReference type="ChEBI" id="CHEBI:30616"/>
        <dbReference type="ChEBI" id="CHEBI:33019"/>
        <dbReference type="ChEBI" id="CHEBI:58048"/>
        <dbReference type="ChEBI" id="CHEBI:58359"/>
        <dbReference type="ChEBI" id="CHEBI:456215"/>
        <dbReference type="EC" id="6.3.5.4"/>
    </reaction>
</comment>
<dbReference type="SUPFAM" id="SSF56235">
    <property type="entry name" value="N-terminal nucleophile aminohydrolases (Ntn hydrolases)"/>
    <property type="match status" value="1"/>
</dbReference>
<dbReference type="InterPro" id="IPR006426">
    <property type="entry name" value="Asn_synth_AEB"/>
</dbReference>
<dbReference type="PANTHER" id="PTHR43284">
    <property type="entry name" value="ASPARAGINE SYNTHETASE (GLUTAMINE-HYDROLYZING)"/>
    <property type="match status" value="1"/>
</dbReference>
<dbReference type="PANTHER" id="PTHR43284:SF1">
    <property type="entry name" value="ASPARAGINE SYNTHETASE"/>
    <property type="match status" value="1"/>
</dbReference>
<dbReference type="NCBIfam" id="NF033535">
    <property type="entry name" value="lass_lactam_cya"/>
    <property type="match status" value="1"/>
</dbReference>
<keyword evidence="11" id="KW-1185">Reference proteome</keyword>
<proteinExistence type="inferred from homology"/>
<evidence type="ECO:0000256" key="4">
    <source>
        <dbReference type="ARBA" id="ARBA00022741"/>
    </source>
</evidence>
<dbReference type="KEGG" id="rmr:Rmar_0967"/>
<dbReference type="HOGENOM" id="CLU_014658_3_3_10"/>
<dbReference type="STRING" id="518766.Rmar_0967"/>
<evidence type="ECO:0000256" key="1">
    <source>
        <dbReference type="ARBA" id="ARBA00005187"/>
    </source>
</evidence>
<evidence type="ECO:0000313" key="11">
    <source>
        <dbReference type="Proteomes" id="UP000002221"/>
    </source>
</evidence>
<dbReference type="InterPro" id="IPR029055">
    <property type="entry name" value="Ntn_hydrolases_N"/>
</dbReference>
<dbReference type="Pfam" id="PF13537">
    <property type="entry name" value="GATase_7"/>
    <property type="match status" value="1"/>
</dbReference>
<dbReference type="GO" id="GO:0005829">
    <property type="term" value="C:cytosol"/>
    <property type="evidence" value="ECO:0007669"/>
    <property type="project" value="TreeGrafter"/>
</dbReference>